<feature type="chain" id="PRO_5009296666" evidence="7">
    <location>
        <begin position="28"/>
        <end position="451"/>
    </location>
</feature>
<dbReference type="InterPro" id="IPR036852">
    <property type="entry name" value="Peptidase_S8/S53_dom_sf"/>
</dbReference>
<dbReference type="PANTHER" id="PTHR43806">
    <property type="entry name" value="PEPTIDASE S8"/>
    <property type="match status" value="1"/>
</dbReference>
<accession>A0A1H6E932</accession>
<evidence type="ECO:0000259" key="8">
    <source>
        <dbReference type="Pfam" id="PF00082"/>
    </source>
</evidence>
<evidence type="ECO:0000256" key="6">
    <source>
        <dbReference type="RuleBase" id="RU003355"/>
    </source>
</evidence>
<feature type="active site" description="Charge relay system" evidence="5">
    <location>
        <position position="213"/>
    </location>
</feature>
<dbReference type="PROSITE" id="PS00137">
    <property type="entry name" value="SUBTILASE_HIS"/>
    <property type="match status" value="1"/>
</dbReference>
<proteinExistence type="inferred from homology"/>
<keyword evidence="4 5" id="KW-0720">Serine protease</keyword>
<feature type="active site" description="Charge relay system" evidence="5">
    <location>
        <position position="392"/>
    </location>
</feature>
<evidence type="ECO:0000256" key="2">
    <source>
        <dbReference type="ARBA" id="ARBA00022670"/>
    </source>
</evidence>
<dbReference type="PROSITE" id="PS00138">
    <property type="entry name" value="SUBTILASE_SER"/>
    <property type="match status" value="1"/>
</dbReference>
<reference evidence="9 10" key="1">
    <citation type="submission" date="2016-10" db="EMBL/GenBank/DDBJ databases">
        <authorList>
            <person name="de Groot N.N."/>
        </authorList>
    </citation>
    <scope>NUCLEOTIDE SEQUENCE [LARGE SCALE GENOMIC DNA]</scope>
    <source>
        <strain evidence="9 10">CGMCC 4.7037</strain>
    </source>
</reference>
<evidence type="ECO:0000256" key="1">
    <source>
        <dbReference type="ARBA" id="ARBA00011073"/>
    </source>
</evidence>
<dbReference type="PANTHER" id="PTHR43806:SF11">
    <property type="entry name" value="CEREVISIN-RELATED"/>
    <property type="match status" value="1"/>
</dbReference>
<dbReference type="InterPro" id="IPR015500">
    <property type="entry name" value="Peptidase_S8_subtilisin-rel"/>
</dbReference>
<dbReference type="InterPro" id="IPR023828">
    <property type="entry name" value="Peptidase_S8_Ser-AS"/>
</dbReference>
<evidence type="ECO:0000256" key="3">
    <source>
        <dbReference type="ARBA" id="ARBA00022801"/>
    </source>
</evidence>
<organism evidence="9 10">
    <name type="scientific">Nonomuraea solani</name>
    <dbReference type="NCBI Taxonomy" id="1144553"/>
    <lineage>
        <taxon>Bacteria</taxon>
        <taxon>Bacillati</taxon>
        <taxon>Actinomycetota</taxon>
        <taxon>Actinomycetes</taxon>
        <taxon>Streptosporangiales</taxon>
        <taxon>Streptosporangiaceae</taxon>
        <taxon>Nonomuraea</taxon>
    </lineage>
</organism>
<dbReference type="EMBL" id="FNVT01000008">
    <property type="protein sequence ID" value="SEG94328.1"/>
    <property type="molecule type" value="Genomic_DNA"/>
</dbReference>
<keyword evidence="10" id="KW-1185">Reference proteome</keyword>
<feature type="domain" description="Peptidase S8/S53" evidence="8">
    <location>
        <begin position="137"/>
        <end position="424"/>
    </location>
</feature>
<feature type="signal peptide" evidence="7">
    <location>
        <begin position="1"/>
        <end position="27"/>
    </location>
</feature>
<name>A0A1H6E932_9ACTN</name>
<dbReference type="GO" id="GO:0004252">
    <property type="term" value="F:serine-type endopeptidase activity"/>
    <property type="evidence" value="ECO:0007669"/>
    <property type="project" value="UniProtKB-UniRule"/>
</dbReference>
<dbReference type="SUPFAM" id="SSF52743">
    <property type="entry name" value="Subtilisin-like"/>
    <property type="match status" value="1"/>
</dbReference>
<dbReference type="GO" id="GO:0006508">
    <property type="term" value="P:proteolysis"/>
    <property type="evidence" value="ECO:0007669"/>
    <property type="project" value="UniProtKB-KW"/>
</dbReference>
<dbReference type="Proteomes" id="UP000236732">
    <property type="component" value="Unassembled WGS sequence"/>
</dbReference>
<comment type="similarity">
    <text evidence="1 5 6">Belongs to the peptidase S8 family.</text>
</comment>
<sequence>MRLSSLLAGAIALAATSAALIATPALAAEPESKIDPAITATGEHRAIVRVREAAQVKSVQTSAEEIKQGRNVVAQPSAEMADKLNFFVYRGTRAELEKIAAESDVVSIRRDKVNEPTLVQSVPLIGADKVQELGYSGAGTAVAILDTGIDGDHPAFGTRITGEACFSSADPLDGSTPLCANGTQAQIGAGSASSDTAGCTEDAPQPQYGLCYHGTHVAGIAAGQATADFAANGVAPQAKIVPVQVFSRFENTLYCGGRPVCVLAYDSSILAGMAYVESLADTLNIASVNLSLGGGQYSTNCDTTDGADFKAEVDKLIAKGTATVVASGNNGFTAGVSWPACVSTTVAVGATDKQDAVASFSNRGTLLDVFAPGVSITAAIAGNGYATLNGTSMATPHVAGAIALMHQRNATATVDTLVNALKSTGKVITYPSGGANVTNRRIDVRSAIRNL</sequence>
<evidence type="ECO:0000256" key="7">
    <source>
        <dbReference type="SAM" id="SignalP"/>
    </source>
</evidence>
<keyword evidence="7" id="KW-0732">Signal</keyword>
<keyword evidence="2 5" id="KW-0645">Protease</keyword>
<dbReference type="PROSITE" id="PS00136">
    <property type="entry name" value="SUBTILASE_ASP"/>
    <property type="match status" value="1"/>
</dbReference>
<dbReference type="InterPro" id="IPR022398">
    <property type="entry name" value="Peptidase_S8_His-AS"/>
</dbReference>
<evidence type="ECO:0000256" key="5">
    <source>
        <dbReference type="PROSITE-ProRule" id="PRU01240"/>
    </source>
</evidence>
<dbReference type="RefSeq" id="WP_103959165.1">
    <property type="nucleotide sequence ID" value="NZ_FNVT01000008.1"/>
</dbReference>
<evidence type="ECO:0000313" key="10">
    <source>
        <dbReference type="Proteomes" id="UP000236732"/>
    </source>
</evidence>
<dbReference type="AlphaFoldDB" id="A0A1H6E932"/>
<dbReference type="PROSITE" id="PS51892">
    <property type="entry name" value="SUBTILASE"/>
    <property type="match status" value="1"/>
</dbReference>
<dbReference type="PRINTS" id="PR00723">
    <property type="entry name" value="SUBTILISIN"/>
</dbReference>
<dbReference type="InterPro" id="IPR000209">
    <property type="entry name" value="Peptidase_S8/S53_dom"/>
</dbReference>
<evidence type="ECO:0000313" key="9">
    <source>
        <dbReference type="EMBL" id="SEG94328.1"/>
    </source>
</evidence>
<dbReference type="Pfam" id="PF00082">
    <property type="entry name" value="Peptidase_S8"/>
    <property type="match status" value="1"/>
</dbReference>
<keyword evidence="3 5" id="KW-0378">Hydrolase</keyword>
<dbReference type="InterPro" id="IPR023827">
    <property type="entry name" value="Peptidase_S8_Asp-AS"/>
</dbReference>
<feature type="active site" description="Charge relay system" evidence="5">
    <location>
        <position position="146"/>
    </location>
</feature>
<protein>
    <submittedName>
        <fullName evidence="9">Serine protease, subtilisin family</fullName>
    </submittedName>
</protein>
<dbReference type="OrthoDB" id="9766923at2"/>
<evidence type="ECO:0000256" key="4">
    <source>
        <dbReference type="ARBA" id="ARBA00022825"/>
    </source>
</evidence>
<gene>
    <name evidence="9" type="ORF">SAMN05444920_108358</name>
</gene>
<dbReference type="Gene3D" id="3.40.50.200">
    <property type="entry name" value="Peptidase S8/S53 domain"/>
    <property type="match status" value="1"/>
</dbReference>
<dbReference type="InterPro" id="IPR050131">
    <property type="entry name" value="Peptidase_S8_subtilisin-like"/>
</dbReference>